<dbReference type="SUPFAM" id="SSF53850">
    <property type="entry name" value="Periplasmic binding protein-like II"/>
    <property type="match status" value="1"/>
</dbReference>
<dbReference type="eggNOG" id="COG0834">
    <property type="taxonomic scope" value="Bacteria"/>
</dbReference>
<dbReference type="PATRIC" id="fig|1203554.3.peg.1171"/>
<evidence type="ECO:0000259" key="6">
    <source>
        <dbReference type="SMART" id="SM00062"/>
    </source>
</evidence>
<feature type="domain" description="Ionotropic glutamate receptor C-terminal" evidence="7">
    <location>
        <begin position="27"/>
        <end position="250"/>
    </location>
</feature>
<dbReference type="Gene3D" id="3.40.190.10">
    <property type="entry name" value="Periplasmic binding protein-like II"/>
    <property type="match status" value="2"/>
</dbReference>
<feature type="signal peptide" evidence="5">
    <location>
        <begin position="1"/>
        <end position="25"/>
    </location>
</feature>
<comment type="similarity">
    <text evidence="2 4">Belongs to the bacterial solute-binding protein 3 family.</text>
</comment>
<dbReference type="GO" id="GO:0030313">
    <property type="term" value="C:cell envelope"/>
    <property type="evidence" value="ECO:0007669"/>
    <property type="project" value="UniProtKB-SubCell"/>
</dbReference>
<dbReference type="InterPro" id="IPR018313">
    <property type="entry name" value="SBP_3_CS"/>
</dbReference>
<evidence type="ECO:0000313" key="8">
    <source>
        <dbReference type="EMBL" id="EPD99453.1"/>
    </source>
</evidence>
<gene>
    <name evidence="8" type="ORF">HMPREF1476_01132</name>
</gene>
<evidence type="ECO:0000256" key="4">
    <source>
        <dbReference type="RuleBase" id="RU003744"/>
    </source>
</evidence>
<protein>
    <recommendedName>
        <fullName evidence="10">Solute-binding protein family 3/N-terminal domain-containing protein</fullName>
    </recommendedName>
</protein>
<evidence type="ECO:0008006" key="10">
    <source>
        <dbReference type="Google" id="ProtNLM"/>
    </source>
</evidence>
<dbReference type="STRING" id="1203554.HMPREF1476_01132"/>
<organism evidence="8 9">
    <name type="scientific">Sutterella wadsworthensis HGA0223</name>
    <dbReference type="NCBI Taxonomy" id="1203554"/>
    <lineage>
        <taxon>Bacteria</taxon>
        <taxon>Pseudomonadati</taxon>
        <taxon>Pseudomonadota</taxon>
        <taxon>Betaproteobacteria</taxon>
        <taxon>Burkholderiales</taxon>
        <taxon>Sutterellaceae</taxon>
        <taxon>Sutterella</taxon>
    </lineage>
</organism>
<evidence type="ECO:0000256" key="1">
    <source>
        <dbReference type="ARBA" id="ARBA00004196"/>
    </source>
</evidence>
<dbReference type="PANTHER" id="PTHR35936">
    <property type="entry name" value="MEMBRANE-BOUND LYTIC MUREIN TRANSGLYCOSYLASE F"/>
    <property type="match status" value="1"/>
</dbReference>
<dbReference type="GO" id="GO:0016020">
    <property type="term" value="C:membrane"/>
    <property type="evidence" value="ECO:0007669"/>
    <property type="project" value="InterPro"/>
</dbReference>
<keyword evidence="3 5" id="KW-0732">Signal</keyword>
<dbReference type="GO" id="GO:0015276">
    <property type="term" value="F:ligand-gated monoatomic ion channel activity"/>
    <property type="evidence" value="ECO:0007669"/>
    <property type="project" value="InterPro"/>
</dbReference>
<dbReference type="RefSeq" id="WP_016474419.1">
    <property type="nucleotide sequence ID" value="NZ_KE150480.1"/>
</dbReference>
<proteinExistence type="inferred from homology"/>
<dbReference type="GeneID" id="64061058"/>
<evidence type="ECO:0000256" key="3">
    <source>
        <dbReference type="ARBA" id="ARBA00022729"/>
    </source>
</evidence>
<evidence type="ECO:0000313" key="9">
    <source>
        <dbReference type="Proteomes" id="UP000014400"/>
    </source>
</evidence>
<feature type="chain" id="PRO_5004506145" description="Solute-binding protein family 3/N-terminal domain-containing protein" evidence="5">
    <location>
        <begin position="26"/>
        <end position="258"/>
    </location>
</feature>
<dbReference type="CDD" id="cd13624">
    <property type="entry name" value="PBP2_Arg_Lys_His"/>
    <property type="match status" value="1"/>
</dbReference>
<keyword evidence="9" id="KW-1185">Reference proteome</keyword>
<dbReference type="InterPro" id="IPR001320">
    <property type="entry name" value="Iontro_rcpt_C"/>
</dbReference>
<accession>S3BDR8</accession>
<dbReference type="EMBL" id="ATCF01000016">
    <property type="protein sequence ID" value="EPD99453.1"/>
    <property type="molecule type" value="Genomic_DNA"/>
</dbReference>
<comment type="subcellular location">
    <subcellularLocation>
        <location evidence="1">Cell envelope</location>
    </subcellularLocation>
</comment>
<dbReference type="SMART" id="SM00062">
    <property type="entry name" value="PBPb"/>
    <property type="match status" value="1"/>
</dbReference>
<sequence>MNFKSLSLLAAAGLCTLSLCGSVSAAELRVATNPTFPPFEFQDSNTGTIQGFEMDLVAEIAKKLGDTVKIDKITFDGIIPAILSGSVDLGASGFSVTPERGKKVLFSLPFYKSGLTILVPKANKAGITDFESLKGKRISVQLGTTSMQFAKKIPDAEITTFDHVGDAVLNMMAGNADAVINDKPVTDYMLHTNKSIAAGTTHLAPIATADYFAMVVAKNNTKLQQDINAALKQLKAEGTFDKLHEKWFGIPADPELLK</sequence>
<evidence type="ECO:0000256" key="2">
    <source>
        <dbReference type="ARBA" id="ARBA00010333"/>
    </source>
</evidence>
<evidence type="ECO:0000256" key="5">
    <source>
        <dbReference type="SAM" id="SignalP"/>
    </source>
</evidence>
<dbReference type="PANTHER" id="PTHR35936:SF17">
    <property type="entry name" value="ARGININE-BINDING EXTRACELLULAR PROTEIN ARTP"/>
    <property type="match status" value="1"/>
</dbReference>
<dbReference type="Proteomes" id="UP000014400">
    <property type="component" value="Unassembled WGS sequence"/>
</dbReference>
<dbReference type="Pfam" id="PF00497">
    <property type="entry name" value="SBP_bac_3"/>
    <property type="match status" value="1"/>
</dbReference>
<feature type="domain" description="Solute-binding protein family 3/N-terminal" evidence="6">
    <location>
        <begin position="27"/>
        <end position="251"/>
    </location>
</feature>
<dbReference type="PROSITE" id="PS01039">
    <property type="entry name" value="SBP_BACTERIAL_3"/>
    <property type="match status" value="1"/>
</dbReference>
<dbReference type="AlphaFoldDB" id="S3BDR8"/>
<name>S3BDR8_9BURK</name>
<dbReference type="SMART" id="SM00079">
    <property type="entry name" value="PBPe"/>
    <property type="match status" value="1"/>
</dbReference>
<dbReference type="HOGENOM" id="CLU_019602_18_2_4"/>
<reference evidence="8 9" key="1">
    <citation type="submission" date="2013-04" db="EMBL/GenBank/DDBJ databases">
        <title>The Genome Sequence of Sutterella wadsworthensis HGA0223.</title>
        <authorList>
            <consortium name="The Broad Institute Genomics Platform"/>
            <person name="Earl A."/>
            <person name="Ward D."/>
            <person name="Feldgarden M."/>
            <person name="Gevers D."/>
            <person name="Schmidt T.M."/>
            <person name="Dover J."/>
            <person name="Dai D."/>
            <person name="Walker B."/>
            <person name="Young S."/>
            <person name="Zeng Q."/>
            <person name="Gargeya S."/>
            <person name="Fitzgerald M."/>
            <person name="Haas B."/>
            <person name="Abouelleil A."/>
            <person name="Allen A.W."/>
            <person name="Alvarado L."/>
            <person name="Arachchi H.M."/>
            <person name="Berlin A.M."/>
            <person name="Chapman S.B."/>
            <person name="Gainer-Dewar J."/>
            <person name="Goldberg J."/>
            <person name="Griggs A."/>
            <person name="Gujja S."/>
            <person name="Hansen M."/>
            <person name="Howarth C."/>
            <person name="Imamovic A."/>
            <person name="Ireland A."/>
            <person name="Larimer J."/>
            <person name="McCowan C."/>
            <person name="Murphy C."/>
            <person name="Pearson M."/>
            <person name="Poon T.W."/>
            <person name="Priest M."/>
            <person name="Roberts A."/>
            <person name="Saif S."/>
            <person name="Shea T."/>
            <person name="Sisk P."/>
            <person name="Sykes S."/>
            <person name="Wortman J."/>
            <person name="Nusbaum C."/>
            <person name="Birren B."/>
        </authorList>
    </citation>
    <scope>NUCLEOTIDE SEQUENCE [LARGE SCALE GENOMIC DNA]</scope>
    <source>
        <strain evidence="8 9">HGA0223</strain>
    </source>
</reference>
<comment type="caution">
    <text evidence="8">The sequence shown here is derived from an EMBL/GenBank/DDBJ whole genome shotgun (WGS) entry which is preliminary data.</text>
</comment>
<evidence type="ECO:0000259" key="7">
    <source>
        <dbReference type="SMART" id="SM00079"/>
    </source>
</evidence>
<dbReference type="InterPro" id="IPR001638">
    <property type="entry name" value="Solute-binding_3/MltF_N"/>
</dbReference>